<feature type="domain" description="TMEM205-like" evidence="6">
    <location>
        <begin position="7"/>
        <end position="99"/>
    </location>
</feature>
<dbReference type="RefSeq" id="WP_106206088.1">
    <property type="nucleotide sequence ID" value="NZ_PVTD01000007.1"/>
</dbReference>
<evidence type="ECO:0000256" key="4">
    <source>
        <dbReference type="ARBA" id="ARBA00023136"/>
    </source>
</evidence>
<evidence type="ECO:0000256" key="2">
    <source>
        <dbReference type="ARBA" id="ARBA00022692"/>
    </source>
</evidence>
<keyword evidence="2 5" id="KW-0812">Transmembrane</keyword>
<comment type="subcellular location">
    <subcellularLocation>
        <location evidence="1">Membrane</location>
    </subcellularLocation>
</comment>
<protein>
    <submittedName>
        <fullName evidence="7">Uncharacterized protein DUF4149</fullName>
    </submittedName>
</protein>
<dbReference type="GO" id="GO:0016020">
    <property type="term" value="C:membrane"/>
    <property type="evidence" value="ECO:0007669"/>
    <property type="project" value="UniProtKB-SubCell"/>
</dbReference>
<evidence type="ECO:0000313" key="8">
    <source>
        <dbReference type="Proteomes" id="UP000239480"/>
    </source>
</evidence>
<evidence type="ECO:0000259" key="6">
    <source>
        <dbReference type="Pfam" id="PF13664"/>
    </source>
</evidence>
<feature type="transmembrane region" description="Helical" evidence="5">
    <location>
        <begin position="70"/>
        <end position="91"/>
    </location>
</feature>
<dbReference type="Pfam" id="PF13664">
    <property type="entry name" value="DUF4149"/>
    <property type="match status" value="1"/>
</dbReference>
<comment type="caution">
    <text evidence="7">The sequence shown here is derived from an EMBL/GenBank/DDBJ whole genome shotgun (WGS) entry which is preliminary data.</text>
</comment>
<name>A0A2T0RMA7_9RHOB</name>
<evidence type="ECO:0000256" key="1">
    <source>
        <dbReference type="ARBA" id="ARBA00004370"/>
    </source>
</evidence>
<evidence type="ECO:0000256" key="5">
    <source>
        <dbReference type="SAM" id="Phobius"/>
    </source>
</evidence>
<dbReference type="EMBL" id="PVTD01000007">
    <property type="protein sequence ID" value="PRY22252.1"/>
    <property type="molecule type" value="Genomic_DNA"/>
</dbReference>
<gene>
    <name evidence="7" type="ORF">CLV78_107176</name>
</gene>
<keyword evidence="8" id="KW-1185">Reference proteome</keyword>
<sequence>MTLLALLSTALLFGGMALYAFGFATFLFSNLPAGQAGRLLRRAFPQFYLFVLVFSSISALLLLSSDPIGALLLGCVAATVVPARQVLIPAINEATDTGQKRRFQFLHALSVAVTLAHIGMAAAVLSRFT</sequence>
<keyword evidence="3 5" id="KW-1133">Transmembrane helix</keyword>
<organism evidence="7 8">
    <name type="scientific">Aliiruegeria haliotis</name>
    <dbReference type="NCBI Taxonomy" id="1280846"/>
    <lineage>
        <taxon>Bacteria</taxon>
        <taxon>Pseudomonadati</taxon>
        <taxon>Pseudomonadota</taxon>
        <taxon>Alphaproteobacteria</taxon>
        <taxon>Rhodobacterales</taxon>
        <taxon>Roseobacteraceae</taxon>
        <taxon>Aliiruegeria</taxon>
    </lineage>
</organism>
<proteinExistence type="predicted"/>
<dbReference type="OrthoDB" id="5741001at2"/>
<accession>A0A2T0RMA7</accession>
<evidence type="ECO:0000313" key="7">
    <source>
        <dbReference type="EMBL" id="PRY22252.1"/>
    </source>
</evidence>
<feature type="transmembrane region" description="Helical" evidence="5">
    <location>
        <begin position="46"/>
        <end position="63"/>
    </location>
</feature>
<feature type="transmembrane region" description="Helical" evidence="5">
    <location>
        <begin position="103"/>
        <end position="125"/>
    </location>
</feature>
<dbReference type="InterPro" id="IPR025423">
    <property type="entry name" value="TMEM205-like"/>
</dbReference>
<reference evidence="7 8" key="1">
    <citation type="submission" date="2018-03" db="EMBL/GenBank/DDBJ databases">
        <title>Genomic Encyclopedia of Archaeal and Bacterial Type Strains, Phase II (KMG-II): from individual species to whole genera.</title>
        <authorList>
            <person name="Goeker M."/>
        </authorList>
    </citation>
    <scope>NUCLEOTIDE SEQUENCE [LARGE SCALE GENOMIC DNA]</scope>
    <source>
        <strain evidence="7 8">DSM 29328</strain>
    </source>
</reference>
<dbReference type="Proteomes" id="UP000239480">
    <property type="component" value="Unassembled WGS sequence"/>
</dbReference>
<keyword evidence="4 5" id="KW-0472">Membrane</keyword>
<evidence type="ECO:0000256" key="3">
    <source>
        <dbReference type="ARBA" id="ARBA00022989"/>
    </source>
</evidence>
<dbReference type="AlphaFoldDB" id="A0A2T0RMA7"/>